<dbReference type="RefSeq" id="WP_345202425.1">
    <property type="nucleotide sequence ID" value="NZ_BAABHX010000002.1"/>
</dbReference>
<proteinExistence type="predicted"/>
<protein>
    <recommendedName>
        <fullName evidence="3">XRE family transcriptional regulator</fullName>
    </recommendedName>
</protein>
<evidence type="ECO:0000313" key="1">
    <source>
        <dbReference type="EMBL" id="GAA5090678.1"/>
    </source>
</evidence>
<gene>
    <name evidence="1" type="ORF">GCM10023210_17170</name>
</gene>
<keyword evidence="2" id="KW-1185">Reference proteome</keyword>
<dbReference type="Proteomes" id="UP001500353">
    <property type="component" value="Unassembled WGS sequence"/>
</dbReference>
<evidence type="ECO:0000313" key="2">
    <source>
        <dbReference type="Proteomes" id="UP001500353"/>
    </source>
</evidence>
<accession>A0ABP9M7R6</accession>
<reference evidence="2" key="1">
    <citation type="journal article" date="2019" name="Int. J. Syst. Evol. Microbiol.">
        <title>The Global Catalogue of Microorganisms (GCM) 10K type strain sequencing project: providing services to taxonomists for standard genome sequencing and annotation.</title>
        <authorList>
            <consortium name="The Broad Institute Genomics Platform"/>
            <consortium name="The Broad Institute Genome Sequencing Center for Infectious Disease"/>
            <person name="Wu L."/>
            <person name="Ma J."/>
        </authorList>
    </citation>
    <scope>NUCLEOTIDE SEQUENCE [LARGE SCALE GENOMIC DNA]</scope>
    <source>
        <strain evidence="2">JCM 18019</strain>
    </source>
</reference>
<comment type="caution">
    <text evidence="1">The sequence shown here is derived from an EMBL/GenBank/DDBJ whole genome shotgun (WGS) entry which is preliminary data.</text>
</comment>
<evidence type="ECO:0008006" key="3">
    <source>
        <dbReference type="Google" id="ProtNLM"/>
    </source>
</evidence>
<dbReference type="EMBL" id="BAABHX010000002">
    <property type="protein sequence ID" value="GAA5090678.1"/>
    <property type="molecule type" value="Genomic_DNA"/>
</dbReference>
<organism evidence="1 2">
    <name type="scientific">Chryseobacterium ginsengisoli</name>
    <dbReference type="NCBI Taxonomy" id="363853"/>
    <lineage>
        <taxon>Bacteria</taxon>
        <taxon>Pseudomonadati</taxon>
        <taxon>Bacteroidota</taxon>
        <taxon>Flavobacteriia</taxon>
        <taxon>Flavobacteriales</taxon>
        <taxon>Weeksellaceae</taxon>
        <taxon>Chryseobacterium group</taxon>
        <taxon>Chryseobacterium</taxon>
    </lineage>
</organism>
<name>A0ABP9M7R6_9FLAO</name>
<sequence>MKKYYSRKLKLLRLKNLNLESLRKSVRRALFSQKFENEKVENLHKLVSENDSNIEYWYLGGLLSDFIDIIKNFNQNDVEYFFETIHYWDSYHLVVIADKLLDSNVKASVKYDFGIVYCKIFCLYEKFDSYFLIDNLEIAVKMYDSKLDLTILIDLTTKIQLLFQNEQINKQQFDYNLSFINTLQNEL</sequence>